<organism evidence="2 3">
    <name type="scientific">Trebonia kvetii</name>
    <dbReference type="NCBI Taxonomy" id="2480626"/>
    <lineage>
        <taxon>Bacteria</taxon>
        <taxon>Bacillati</taxon>
        <taxon>Actinomycetota</taxon>
        <taxon>Actinomycetes</taxon>
        <taxon>Streptosporangiales</taxon>
        <taxon>Treboniaceae</taxon>
        <taxon>Trebonia</taxon>
    </lineage>
</organism>
<feature type="transmembrane region" description="Helical" evidence="1">
    <location>
        <begin position="84"/>
        <end position="105"/>
    </location>
</feature>
<evidence type="ECO:0008006" key="4">
    <source>
        <dbReference type="Google" id="ProtNLM"/>
    </source>
</evidence>
<keyword evidence="1" id="KW-0472">Membrane</keyword>
<proteinExistence type="predicted"/>
<keyword evidence="3" id="KW-1185">Reference proteome</keyword>
<feature type="transmembrane region" description="Helical" evidence="1">
    <location>
        <begin position="12"/>
        <end position="34"/>
    </location>
</feature>
<keyword evidence="1" id="KW-0812">Transmembrane</keyword>
<feature type="transmembrane region" description="Helical" evidence="1">
    <location>
        <begin position="117"/>
        <end position="138"/>
    </location>
</feature>
<name>A0A6P2BT72_9ACTN</name>
<gene>
    <name evidence="2" type="ORF">EAS64_31505</name>
</gene>
<sequence length="241" mass="25767">MTIGAGGHALRPMMWMFVAILVTFLVTRTVTRLIRSGSGAGAGLGDLQVAGVHVHHQVFGILIIIATGIVLVSATPKGTALDVAAAIFGIGVSLSLDEFALWLHLQDVYWTEDGRKSVDAIFCVLAVTGALIGGADFLSGRVGTATWWSSASLLAVNLLLSVICLLKGKVPTGVVGTVIGVIAFAGAVRLAKPGSWWARHRYAHRPQRAARAAHRYGPRYQRRWNRLRDFVGGAPSRERPL</sequence>
<feature type="transmembrane region" description="Helical" evidence="1">
    <location>
        <begin position="174"/>
        <end position="191"/>
    </location>
</feature>
<comment type="caution">
    <text evidence="2">The sequence shown here is derived from an EMBL/GenBank/DDBJ whole genome shotgun (WGS) entry which is preliminary data.</text>
</comment>
<protein>
    <recommendedName>
        <fullName evidence="4">Integral membrane protein</fullName>
    </recommendedName>
</protein>
<keyword evidence="1" id="KW-1133">Transmembrane helix</keyword>
<feature type="transmembrane region" description="Helical" evidence="1">
    <location>
        <begin position="145"/>
        <end position="168"/>
    </location>
</feature>
<dbReference type="Proteomes" id="UP000460272">
    <property type="component" value="Unassembled WGS sequence"/>
</dbReference>
<dbReference type="AlphaFoldDB" id="A0A6P2BT72"/>
<reference evidence="2 3" key="1">
    <citation type="submission" date="2018-11" db="EMBL/GenBank/DDBJ databases">
        <title>Trebonia kvetii gen.nov., sp.nov., a novel acidophilic actinobacterium, and proposal of the new actinobacterial family Treboniaceae fam. nov.</title>
        <authorList>
            <person name="Rapoport D."/>
            <person name="Sagova-Mareckova M."/>
            <person name="Sedlacek I."/>
            <person name="Provaznik J."/>
            <person name="Kralova S."/>
            <person name="Pavlinic D."/>
            <person name="Benes V."/>
            <person name="Kopecky J."/>
        </authorList>
    </citation>
    <scope>NUCLEOTIDE SEQUENCE [LARGE SCALE GENOMIC DNA]</scope>
    <source>
        <strain evidence="2 3">15Tr583</strain>
    </source>
</reference>
<dbReference type="EMBL" id="RPFW01000006">
    <property type="protein sequence ID" value="TVZ02088.1"/>
    <property type="molecule type" value="Genomic_DNA"/>
</dbReference>
<dbReference type="OrthoDB" id="8535577at2"/>
<feature type="transmembrane region" description="Helical" evidence="1">
    <location>
        <begin position="54"/>
        <end position="72"/>
    </location>
</feature>
<accession>A0A6P2BT72</accession>
<evidence type="ECO:0000313" key="3">
    <source>
        <dbReference type="Proteomes" id="UP000460272"/>
    </source>
</evidence>
<evidence type="ECO:0000313" key="2">
    <source>
        <dbReference type="EMBL" id="TVZ02088.1"/>
    </source>
</evidence>
<evidence type="ECO:0000256" key="1">
    <source>
        <dbReference type="SAM" id="Phobius"/>
    </source>
</evidence>